<dbReference type="InterPro" id="IPR001849">
    <property type="entry name" value="PH_domain"/>
</dbReference>
<keyword evidence="7" id="KW-0460">Magnesium</keyword>
<keyword evidence="5" id="KW-0808">Transferase</keyword>
<dbReference type="PROSITE" id="PS50003">
    <property type="entry name" value="PH_DOMAIN"/>
    <property type="match status" value="1"/>
</dbReference>
<dbReference type="SUPFAM" id="SSF57889">
    <property type="entry name" value="Cysteine-rich domain"/>
    <property type="match status" value="1"/>
</dbReference>
<evidence type="ECO:0000256" key="1">
    <source>
        <dbReference type="ARBA" id="ARBA00001946"/>
    </source>
</evidence>
<dbReference type="SMART" id="SM00233">
    <property type="entry name" value="PH"/>
    <property type="match status" value="1"/>
</dbReference>
<gene>
    <name evidence="10" type="ORF">GSONMT00051643001</name>
</gene>
<dbReference type="SMART" id="SM00109">
    <property type="entry name" value="C1"/>
    <property type="match status" value="1"/>
</dbReference>
<feature type="domain" description="PH" evidence="8">
    <location>
        <begin position="87"/>
        <end position="207"/>
    </location>
</feature>
<dbReference type="PROSITE" id="PS50081">
    <property type="entry name" value="ZF_DAG_PE_2"/>
    <property type="match status" value="1"/>
</dbReference>
<dbReference type="InterPro" id="IPR046349">
    <property type="entry name" value="C1-like_sf"/>
</dbReference>
<keyword evidence="2" id="KW-0723">Serine/threonine-protein kinase</keyword>
<sequence>MCFDRSSVLLCLLQPKAHQFVVKSFSAPTKCNQCTSLMVGLIRQGCTCEVCNFSCHVTCADKAPAVCPVPHDQTRGPLGIDPQRGIGTAYEGHVRVPKPTGVKKGWQRAVAVVCDFKLFLYELGEGKTTTPSVVVSQVIDMRDEEFSVSSVLASDVIHASRKDIPCIFRVTASQLSPSSSHKPSILILADSDHERNKWVGLLNELQRILKKNKLKERFVYVPKEAYDSTLPLIKTTQSAAIIDHERVALGNEEGLYVIHVTKDGKTLVPTWRW</sequence>
<dbReference type="GO" id="GO:0046872">
    <property type="term" value="F:metal ion binding"/>
    <property type="evidence" value="ECO:0007669"/>
    <property type="project" value="UniProtKB-KW"/>
</dbReference>
<dbReference type="FunFam" id="2.30.29.30:FF:000032">
    <property type="entry name" value="Non-specific serine/threonine protein kinase"/>
    <property type="match status" value="1"/>
</dbReference>
<evidence type="ECO:0000256" key="7">
    <source>
        <dbReference type="ARBA" id="ARBA00022842"/>
    </source>
</evidence>
<evidence type="ECO:0008006" key="12">
    <source>
        <dbReference type="Google" id="ProtNLM"/>
    </source>
</evidence>
<evidence type="ECO:0000256" key="4">
    <source>
        <dbReference type="ARBA" id="ARBA00022723"/>
    </source>
</evidence>
<comment type="cofactor">
    <cofactor evidence="1">
        <name>Mg(2+)</name>
        <dbReference type="ChEBI" id="CHEBI:18420"/>
    </cofactor>
</comment>
<dbReference type="Gene3D" id="2.30.29.30">
    <property type="entry name" value="Pleckstrin-homology domain (PH domain)/Phosphotyrosine-binding domain (PTB)"/>
    <property type="match status" value="1"/>
</dbReference>
<reference evidence="10" key="2">
    <citation type="submission" date="2014-03" db="EMBL/GenBank/DDBJ databases">
        <authorList>
            <person name="Genoscope - CEA"/>
        </authorList>
    </citation>
    <scope>NUCLEOTIDE SEQUENCE</scope>
</reference>
<evidence type="ECO:0000256" key="5">
    <source>
        <dbReference type="ARBA" id="ARBA00022777"/>
    </source>
</evidence>
<keyword evidence="3" id="KW-0597">Phosphoprotein</keyword>
<dbReference type="SUPFAM" id="SSF50729">
    <property type="entry name" value="PH domain-like"/>
    <property type="match status" value="1"/>
</dbReference>
<dbReference type="GO" id="GO:0005737">
    <property type="term" value="C:cytoplasm"/>
    <property type="evidence" value="ECO:0007669"/>
    <property type="project" value="TreeGrafter"/>
</dbReference>
<dbReference type="InterPro" id="IPR050839">
    <property type="entry name" value="Rho-assoc_Ser/Thr_Kinase"/>
</dbReference>
<dbReference type="InterPro" id="IPR057529">
    <property type="entry name" value="MRCK/ROCK_PH"/>
</dbReference>
<evidence type="ECO:0000256" key="2">
    <source>
        <dbReference type="ARBA" id="ARBA00022527"/>
    </source>
</evidence>
<dbReference type="GO" id="GO:0004674">
    <property type="term" value="F:protein serine/threonine kinase activity"/>
    <property type="evidence" value="ECO:0007669"/>
    <property type="project" value="UniProtKB-KW"/>
</dbReference>
<dbReference type="PaxDb" id="8022-A0A060Y3F1"/>
<accession>A0A060Y3F1</accession>
<dbReference type="Pfam" id="PF00130">
    <property type="entry name" value="C1_1"/>
    <property type="match status" value="1"/>
</dbReference>
<organism evidence="10 11">
    <name type="scientific">Oncorhynchus mykiss</name>
    <name type="common">Rainbow trout</name>
    <name type="synonym">Salmo gairdneri</name>
    <dbReference type="NCBI Taxonomy" id="8022"/>
    <lineage>
        <taxon>Eukaryota</taxon>
        <taxon>Metazoa</taxon>
        <taxon>Chordata</taxon>
        <taxon>Craniata</taxon>
        <taxon>Vertebrata</taxon>
        <taxon>Euteleostomi</taxon>
        <taxon>Actinopterygii</taxon>
        <taxon>Neopterygii</taxon>
        <taxon>Teleostei</taxon>
        <taxon>Protacanthopterygii</taxon>
        <taxon>Salmoniformes</taxon>
        <taxon>Salmonidae</taxon>
        <taxon>Salmoninae</taxon>
        <taxon>Oncorhynchus</taxon>
    </lineage>
</organism>
<keyword evidence="6" id="KW-0862">Zinc</keyword>
<dbReference type="GO" id="GO:0031032">
    <property type="term" value="P:actomyosin structure organization"/>
    <property type="evidence" value="ECO:0007669"/>
    <property type="project" value="TreeGrafter"/>
</dbReference>
<keyword evidence="4" id="KW-0479">Metal-binding</keyword>
<dbReference type="InterPro" id="IPR002219">
    <property type="entry name" value="PKC_DAG/PE"/>
</dbReference>
<evidence type="ECO:0000313" key="10">
    <source>
        <dbReference type="EMBL" id="CDQ83924.1"/>
    </source>
</evidence>
<dbReference type="Pfam" id="PF25346">
    <property type="entry name" value="PH_MRCK"/>
    <property type="match status" value="1"/>
</dbReference>
<dbReference type="FunFam" id="3.30.60.20:FF:000005">
    <property type="entry name" value="Non-specific serine/threonine protein kinase"/>
    <property type="match status" value="1"/>
</dbReference>
<name>A0A060Y3F1_ONCMY</name>
<dbReference type="AlphaFoldDB" id="A0A060Y3F1"/>
<keyword evidence="5" id="KW-0418">Kinase</keyword>
<dbReference type="PROSITE" id="PS00479">
    <property type="entry name" value="ZF_DAG_PE_1"/>
    <property type="match status" value="1"/>
</dbReference>
<evidence type="ECO:0000259" key="8">
    <source>
        <dbReference type="PROSITE" id="PS50003"/>
    </source>
</evidence>
<dbReference type="Proteomes" id="UP000193380">
    <property type="component" value="Unassembled WGS sequence"/>
</dbReference>
<dbReference type="InterPro" id="IPR011993">
    <property type="entry name" value="PH-like_dom_sf"/>
</dbReference>
<dbReference type="STRING" id="8022.A0A060Y3F1"/>
<protein>
    <recommendedName>
        <fullName evidence="12">Phorbol-ester/DAG-type domain-containing protein</fullName>
    </recommendedName>
</protein>
<dbReference type="GO" id="GO:0042641">
    <property type="term" value="C:actomyosin"/>
    <property type="evidence" value="ECO:0007669"/>
    <property type="project" value="TreeGrafter"/>
</dbReference>
<dbReference type="CDD" id="cd01243">
    <property type="entry name" value="PH_MRCK"/>
    <property type="match status" value="1"/>
</dbReference>
<evidence type="ECO:0000256" key="3">
    <source>
        <dbReference type="ARBA" id="ARBA00022553"/>
    </source>
</evidence>
<dbReference type="PRINTS" id="PR00008">
    <property type="entry name" value="DAGPEDOMAIN"/>
</dbReference>
<dbReference type="EMBL" id="FR906290">
    <property type="protein sequence ID" value="CDQ83924.1"/>
    <property type="molecule type" value="Genomic_DNA"/>
</dbReference>
<feature type="domain" description="Phorbol-ester/DAG-type" evidence="9">
    <location>
        <begin position="17"/>
        <end position="67"/>
    </location>
</feature>
<reference evidence="10" key="1">
    <citation type="journal article" date="2014" name="Nat. Commun.">
        <title>The rainbow trout genome provides novel insights into evolution after whole-genome duplication in vertebrates.</title>
        <authorList>
            <person name="Berthelot C."/>
            <person name="Brunet F."/>
            <person name="Chalopin D."/>
            <person name="Juanchich A."/>
            <person name="Bernard M."/>
            <person name="Noel B."/>
            <person name="Bento P."/>
            <person name="Da Silva C."/>
            <person name="Labadie K."/>
            <person name="Alberti A."/>
            <person name="Aury J.M."/>
            <person name="Louis A."/>
            <person name="Dehais P."/>
            <person name="Bardou P."/>
            <person name="Montfort J."/>
            <person name="Klopp C."/>
            <person name="Cabau C."/>
            <person name="Gaspin C."/>
            <person name="Thorgaard G.H."/>
            <person name="Boussaha M."/>
            <person name="Quillet E."/>
            <person name="Guyomard R."/>
            <person name="Galiana D."/>
            <person name="Bobe J."/>
            <person name="Volff J.N."/>
            <person name="Genet C."/>
            <person name="Wincker P."/>
            <person name="Jaillon O."/>
            <person name="Roest Crollius H."/>
            <person name="Guiguen Y."/>
        </authorList>
    </citation>
    <scope>NUCLEOTIDE SEQUENCE [LARGE SCALE GENOMIC DNA]</scope>
</reference>
<dbReference type="InterPro" id="IPR020454">
    <property type="entry name" value="DAG/PE-bd"/>
</dbReference>
<dbReference type="Gene3D" id="3.30.60.20">
    <property type="match status" value="1"/>
</dbReference>
<dbReference type="PANTHER" id="PTHR22988:SF31">
    <property type="entry name" value="SERINE_THREONINE-PROTEIN KINASE MRCK ALPHA"/>
    <property type="match status" value="1"/>
</dbReference>
<evidence type="ECO:0000256" key="6">
    <source>
        <dbReference type="ARBA" id="ARBA00022833"/>
    </source>
</evidence>
<evidence type="ECO:0000313" key="11">
    <source>
        <dbReference type="Proteomes" id="UP000193380"/>
    </source>
</evidence>
<proteinExistence type="predicted"/>
<evidence type="ECO:0000259" key="9">
    <source>
        <dbReference type="PROSITE" id="PS50081"/>
    </source>
</evidence>
<dbReference type="PANTHER" id="PTHR22988">
    <property type="entry name" value="MYOTONIC DYSTROPHY S/T KINASE-RELATED"/>
    <property type="match status" value="1"/>
</dbReference>